<proteinExistence type="inferred from homology"/>
<feature type="binding site" evidence="10">
    <location>
        <position position="210"/>
    </location>
    <ligand>
        <name>Zn(2+)</name>
        <dbReference type="ChEBI" id="CHEBI:29105"/>
    </ligand>
</feature>
<gene>
    <name evidence="10" type="primary">queC</name>
    <name evidence="11" type="ORF">SAMN02745885_00676</name>
</gene>
<dbReference type="EMBL" id="FUXM01000005">
    <property type="protein sequence ID" value="SJZ69514.1"/>
    <property type="molecule type" value="Genomic_DNA"/>
</dbReference>
<comment type="similarity">
    <text evidence="7 10">Belongs to the QueC family.</text>
</comment>
<keyword evidence="2 10" id="KW-0436">Ligase</keyword>
<evidence type="ECO:0000256" key="3">
    <source>
        <dbReference type="ARBA" id="ARBA00022723"/>
    </source>
</evidence>
<evidence type="ECO:0000256" key="1">
    <source>
        <dbReference type="ARBA" id="ARBA00005061"/>
    </source>
</evidence>
<feature type="binding site" evidence="10">
    <location>
        <begin position="18"/>
        <end position="28"/>
    </location>
    <ligand>
        <name>ATP</name>
        <dbReference type="ChEBI" id="CHEBI:30616"/>
    </ligand>
</feature>
<dbReference type="SUPFAM" id="SSF52402">
    <property type="entry name" value="Adenine nucleotide alpha hydrolases-like"/>
    <property type="match status" value="1"/>
</dbReference>
<dbReference type="UniPathway" id="UPA00391"/>
<evidence type="ECO:0000256" key="7">
    <source>
        <dbReference type="ARBA" id="ARBA00037993"/>
    </source>
</evidence>
<keyword evidence="5 10" id="KW-0862">Zinc</keyword>
<dbReference type="EC" id="6.3.4.20" evidence="8 10"/>
<feature type="binding site" evidence="10">
    <location>
        <position position="213"/>
    </location>
    <ligand>
        <name>Zn(2+)</name>
        <dbReference type="ChEBI" id="CHEBI:29105"/>
    </ligand>
</feature>
<evidence type="ECO:0000256" key="10">
    <source>
        <dbReference type="HAMAP-Rule" id="MF_01633"/>
    </source>
</evidence>
<comment type="pathway">
    <text evidence="1 10">Purine metabolism; 7-cyano-7-deazaguanine biosynthesis.</text>
</comment>
<evidence type="ECO:0000313" key="12">
    <source>
        <dbReference type="Proteomes" id="UP000189933"/>
    </source>
</evidence>
<dbReference type="Proteomes" id="UP000189933">
    <property type="component" value="Unassembled WGS sequence"/>
</dbReference>
<comment type="cofactor">
    <cofactor evidence="10">
        <name>Zn(2+)</name>
        <dbReference type="ChEBI" id="CHEBI:29105"/>
    </cofactor>
    <text evidence="10">Binds 1 zinc ion per subunit.</text>
</comment>
<evidence type="ECO:0000256" key="9">
    <source>
        <dbReference type="ARBA" id="ARBA00047890"/>
    </source>
</evidence>
<feature type="binding site" evidence="10">
    <location>
        <position position="199"/>
    </location>
    <ligand>
        <name>Zn(2+)</name>
        <dbReference type="ChEBI" id="CHEBI:29105"/>
    </ligand>
</feature>
<keyword evidence="10" id="KW-0671">Queuosine biosynthesis</keyword>
<comment type="subunit">
    <text evidence="10">Homodimer.</text>
</comment>
<evidence type="ECO:0000256" key="5">
    <source>
        <dbReference type="ARBA" id="ARBA00022833"/>
    </source>
</evidence>
<keyword evidence="6 10" id="KW-0067">ATP-binding</keyword>
<protein>
    <recommendedName>
        <fullName evidence="8 10">7-cyano-7-deazaguanine synthase</fullName>
        <ecNumber evidence="8 10">6.3.4.20</ecNumber>
    </recommendedName>
    <alternativeName>
        <fullName evidence="10">7-cyano-7-carbaguanine synthase</fullName>
    </alternativeName>
    <alternativeName>
        <fullName evidence="10">PreQ(0) synthase</fullName>
    </alternativeName>
    <alternativeName>
        <fullName evidence="10">Queuosine biosynthesis protein QueC</fullName>
    </alternativeName>
</protein>
<keyword evidence="12" id="KW-1185">Reference proteome</keyword>
<evidence type="ECO:0000256" key="6">
    <source>
        <dbReference type="ARBA" id="ARBA00022840"/>
    </source>
</evidence>
<name>A0A1T4MRT9_9FIRM</name>
<reference evidence="12" key="1">
    <citation type="submission" date="2017-02" db="EMBL/GenBank/DDBJ databases">
        <authorList>
            <person name="Varghese N."/>
            <person name="Submissions S."/>
        </authorList>
    </citation>
    <scope>NUCLEOTIDE SEQUENCE [LARGE SCALE GENOMIC DNA]</scope>
    <source>
        <strain evidence="12">DSM 16521</strain>
    </source>
</reference>
<comment type="function">
    <text evidence="10">Catalyzes the ATP-dependent conversion of 7-carboxy-7-deazaguanine (CDG) to 7-cyano-7-deazaguanine (preQ(0)).</text>
</comment>
<dbReference type="PANTHER" id="PTHR42914:SF1">
    <property type="entry name" value="7-CYANO-7-DEAZAGUANINE SYNTHASE"/>
    <property type="match status" value="1"/>
</dbReference>
<dbReference type="GO" id="GO:0008616">
    <property type="term" value="P:tRNA queuosine(34) biosynthetic process"/>
    <property type="evidence" value="ECO:0007669"/>
    <property type="project" value="UniProtKB-UniRule"/>
</dbReference>
<dbReference type="Gene3D" id="3.40.50.620">
    <property type="entry name" value="HUPs"/>
    <property type="match status" value="1"/>
</dbReference>
<dbReference type="InterPro" id="IPR014729">
    <property type="entry name" value="Rossmann-like_a/b/a_fold"/>
</dbReference>
<dbReference type="AlphaFoldDB" id="A0A1T4MRT9"/>
<dbReference type="PIRSF" id="PIRSF006293">
    <property type="entry name" value="ExsB"/>
    <property type="match status" value="1"/>
</dbReference>
<evidence type="ECO:0000256" key="2">
    <source>
        <dbReference type="ARBA" id="ARBA00022598"/>
    </source>
</evidence>
<dbReference type="InterPro" id="IPR018317">
    <property type="entry name" value="QueC"/>
</dbReference>
<keyword evidence="4 10" id="KW-0547">Nucleotide-binding</keyword>
<organism evidence="11 12">
    <name type="scientific">Carboxydocella sporoproducens DSM 16521</name>
    <dbReference type="NCBI Taxonomy" id="1121270"/>
    <lineage>
        <taxon>Bacteria</taxon>
        <taxon>Bacillati</taxon>
        <taxon>Bacillota</taxon>
        <taxon>Clostridia</taxon>
        <taxon>Eubacteriales</taxon>
        <taxon>Clostridiales Family XVI. Incertae Sedis</taxon>
        <taxon>Carboxydocella</taxon>
    </lineage>
</organism>
<dbReference type="Pfam" id="PF06508">
    <property type="entry name" value="QueC"/>
    <property type="match status" value="1"/>
</dbReference>
<accession>A0A1T4MRT9</accession>
<evidence type="ECO:0000256" key="4">
    <source>
        <dbReference type="ARBA" id="ARBA00022741"/>
    </source>
</evidence>
<dbReference type="GO" id="GO:0005524">
    <property type="term" value="F:ATP binding"/>
    <property type="evidence" value="ECO:0007669"/>
    <property type="project" value="UniProtKB-UniRule"/>
</dbReference>
<keyword evidence="3 10" id="KW-0479">Metal-binding</keyword>
<sequence>MDENGGRAKNMKKAVVLLSGGIDSTVCLALAHRDGYELYPISFDYNQRHKRELDSARQIAEYYHCPRHLIITTNMDAIGGSALTGTMEVPEGDIERKDIPPTYVPARNLIFLSYAVGYAEVVGAERIYIGVNALDYAGYPDCRPEFIQRFQATVDYATKATTRDAQRIEIVTPLINLDKAGIIKLGMELKAPLHLTTTCYRGGEKACGRCDACLLRLQGFSRAGFQDPINYVHL</sequence>
<evidence type="ECO:0000313" key="11">
    <source>
        <dbReference type="EMBL" id="SJZ69514.1"/>
    </source>
</evidence>
<feature type="binding site" evidence="10">
    <location>
        <position position="207"/>
    </location>
    <ligand>
        <name>Zn(2+)</name>
        <dbReference type="ChEBI" id="CHEBI:29105"/>
    </ligand>
</feature>
<comment type="catalytic activity">
    <reaction evidence="9 10">
        <text>7-carboxy-7-carbaguanine + NH4(+) + 2 ATP = 7-cyano-7-carbaguanine + 2 AMP + 2 diphosphate + 2 H(+)</text>
        <dbReference type="Rhea" id="RHEA:27982"/>
        <dbReference type="ChEBI" id="CHEBI:15378"/>
        <dbReference type="ChEBI" id="CHEBI:28938"/>
        <dbReference type="ChEBI" id="CHEBI:30616"/>
        <dbReference type="ChEBI" id="CHEBI:33019"/>
        <dbReference type="ChEBI" id="CHEBI:45075"/>
        <dbReference type="ChEBI" id="CHEBI:61036"/>
        <dbReference type="ChEBI" id="CHEBI:456215"/>
        <dbReference type="EC" id="6.3.4.20"/>
    </reaction>
</comment>
<dbReference type="HAMAP" id="MF_01633">
    <property type="entry name" value="QueC"/>
    <property type="match status" value="1"/>
</dbReference>
<dbReference type="PANTHER" id="PTHR42914">
    <property type="entry name" value="7-CYANO-7-DEAZAGUANINE SYNTHASE"/>
    <property type="match status" value="1"/>
</dbReference>
<dbReference type="GO" id="GO:0008270">
    <property type="term" value="F:zinc ion binding"/>
    <property type="evidence" value="ECO:0007669"/>
    <property type="project" value="UniProtKB-UniRule"/>
</dbReference>
<dbReference type="NCBIfam" id="TIGR00364">
    <property type="entry name" value="7-cyano-7-deazaguanine synthase QueC"/>
    <property type="match status" value="1"/>
</dbReference>
<evidence type="ECO:0000256" key="8">
    <source>
        <dbReference type="ARBA" id="ARBA00039149"/>
    </source>
</evidence>
<dbReference type="CDD" id="cd01995">
    <property type="entry name" value="QueC-like"/>
    <property type="match status" value="1"/>
</dbReference>
<dbReference type="GO" id="GO:0016879">
    <property type="term" value="F:ligase activity, forming carbon-nitrogen bonds"/>
    <property type="evidence" value="ECO:0007669"/>
    <property type="project" value="UniProtKB-UniRule"/>
</dbReference>